<proteinExistence type="predicted"/>
<organism evidence="3 4">
    <name type="scientific">Coccidioides immitis RMSCC 2394</name>
    <dbReference type="NCBI Taxonomy" id="404692"/>
    <lineage>
        <taxon>Eukaryota</taxon>
        <taxon>Fungi</taxon>
        <taxon>Dikarya</taxon>
        <taxon>Ascomycota</taxon>
        <taxon>Pezizomycotina</taxon>
        <taxon>Eurotiomycetes</taxon>
        <taxon>Eurotiomycetidae</taxon>
        <taxon>Onygenales</taxon>
        <taxon>Onygenaceae</taxon>
        <taxon>Coccidioides</taxon>
    </lineage>
</organism>
<dbReference type="Pfam" id="PF22980">
    <property type="entry name" value="Myb_DNA-bind_8"/>
    <property type="match status" value="1"/>
</dbReference>
<evidence type="ECO:0000313" key="4">
    <source>
        <dbReference type="Proteomes" id="UP000054565"/>
    </source>
</evidence>
<sequence length="185" mass="19690">MADTTVNSTETVSTKVTDEMFMMECFKHIQTPAVVDVSGVAKVLNYSNPVSVSNRLSRLKKKFNLRISTTTGPMQLGDDGDVASVVAAATATSTPRKGARATKGPIKAKAASTGDESKSESPSKPARKAGGGRKRKIAADPTPAVVEKQVESTEEEVNGRDKENGENESKADEFTVKPETKSKED</sequence>
<accession>A0A0J6Y8J1</accession>
<protein>
    <recommendedName>
        <fullName evidence="2">Myb-like DNA-binding domain-containing protein</fullName>
    </recommendedName>
</protein>
<name>A0A0J6Y8J1_COCIT</name>
<gene>
    <name evidence="3" type="ORF">CIRG_03056</name>
</gene>
<feature type="compositionally biased region" description="Basic and acidic residues" evidence="1">
    <location>
        <begin position="157"/>
        <end position="185"/>
    </location>
</feature>
<feature type="domain" description="Myb-like DNA-binding" evidence="2">
    <location>
        <begin position="18"/>
        <end position="64"/>
    </location>
</feature>
<evidence type="ECO:0000313" key="3">
    <source>
        <dbReference type="EMBL" id="KMP03364.1"/>
    </source>
</evidence>
<dbReference type="AlphaFoldDB" id="A0A0J6Y8J1"/>
<feature type="compositionally biased region" description="Basic residues" evidence="1">
    <location>
        <begin position="125"/>
        <end position="136"/>
    </location>
</feature>
<dbReference type="InterPro" id="IPR054505">
    <property type="entry name" value="Myb_DNA-bind_8"/>
</dbReference>
<dbReference type="OrthoDB" id="5421770at2759"/>
<evidence type="ECO:0000256" key="1">
    <source>
        <dbReference type="SAM" id="MobiDB-lite"/>
    </source>
</evidence>
<feature type="region of interest" description="Disordered" evidence="1">
    <location>
        <begin position="90"/>
        <end position="185"/>
    </location>
</feature>
<reference evidence="4" key="1">
    <citation type="journal article" date="2010" name="Genome Res.">
        <title>Population genomic sequencing of Coccidioides fungi reveals recent hybridization and transposon control.</title>
        <authorList>
            <person name="Neafsey D.E."/>
            <person name="Barker B.M."/>
            <person name="Sharpton T.J."/>
            <person name="Stajich J.E."/>
            <person name="Park D.J."/>
            <person name="Whiston E."/>
            <person name="Hung C.-Y."/>
            <person name="McMahan C."/>
            <person name="White J."/>
            <person name="Sykes S."/>
            <person name="Heiman D."/>
            <person name="Young S."/>
            <person name="Zeng Q."/>
            <person name="Abouelleil A."/>
            <person name="Aftuck L."/>
            <person name="Bessette D."/>
            <person name="Brown A."/>
            <person name="FitzGerald M."/>
            <person name="Lui A."/>
            <person name="Macdonald J.P."/>
            <person name="Priest M."/>
            <person name="Orbach M.J."/>
            <person name="Galgiani J.N."/>
            <person name="Kirkland T.N."/>
            <person name="Cole G.T."/>
            <person name="Birren B.W."/>
            <person name="Henn M.R."/>
            <person name="Taylor J.W."/>
            <person name="Rounsley S.D."/>
        </authorList>
    </citation>
    <scope>NUCLEOTIDE SEQUENCE [LARGE SCALE GENOMIC DNA]</scope>
    <source>
        <strain evidence="4">RMSCC 2394</strain>
    </source>
</reference>
<dbReference type="EMBL" id="DS028094">
    <property type="protein sequence ID" value="KMP03364.1"/>
    <property type="molecule type" value="Genomic_DNA"/>
</dbReference>
<evidence type="ECO:0000259" key="2">
    <source>
        <dbReference type="Pfam" id="PF22980"/>
    </source>
</evidence>
<dbReference type="Proteomes" id="UP000054565">
    <property type="component" value="Unassembled WGS sequence"/>
</dbReference>